<keyword evidence="1" id="KW-0472">Membrane</keyword>
<evidence type="ECO:0000256" key="1">
    <source>
        <dbReference type="SAM" id="Phobius"/>
    </source>
</evidence>
<evidence type="ECO:0000313" key="3">
    <source>
        <dbReference type="Proteomes" id="UP000187181"/>
    </source>
</evidence>
<dbReference type="AlphaFoldDB" id="A0A1R3XRZ6"/>
<name>A0A1R3XRZ6_9BACT</name>
<evidence type="ECO:0000313" key="2">
    <source>
        <dbReference type="EMBL" id="SIT94630.1"/>
    </source>
</evidence>
<proteinExistence type="predicted"/>
<dbReference type="EMBL" id="FTPP01000004">
    <property type="protein sequence ID" value="SIT94630.1"/>
    <property type="molecule type" value="Genomic_DNA"/>
</dbReference>
<dbReference type="Proteomes" id="UP000187181">
    <property type="component" value="Unassembled WGS sequence"/>
</dbReference>
<organism evidence="2 3">
    <name type="scientific">Pontibacter indicus</name>
    <dbReference type="NCBI Taxonomy" id="1317125"/>
    <lineage>
        <taxon>Bacteria</taxon>
        <taxon>Pseudomonadati</taxon>
        <taxon>Bacteroidota</taxon>
        <taxon>Cytophagia</taxon>
        <taxon>Cytophagales</taxon>
        <taxon>Hymenobacteraceae</taxon>
        <taxon>Pontibacter</taxon>
    </lineage>
</organism>
<dbReference type="OrthoDB" id="852315at2"/>
<feature type="transmembrane region" description="Helical" evidence="1">
    <location>
        <begin position="18"/>
        <end position="39"/>
    </location>
</feature>
<protein>
    <submittedName>
        <fullName evidence="2">Uncharacterized protein</fullName>
    </submittedName>
</protein>
<sequence length="166" mass="18508">MYISFYTARQLRRIKDRLLWLGLFMACGGGGALIYNLLLRQEARWLWGAAAGIIALVGLYLVALGTDKVSLKNVFVAISPNKISYRLNFYSREHSLDWRSIAAMQFSDQCIIFDLQGGNQRSLHLADIESHNLASQVAVNLQLAALQHNITVNGIRFNVPGSIADL</sequence>
<keyword evidence="1" id="KW-0812">Transmembrane</keyword>
<feature type="transmembrane region" description="Helical" evidence="1">
    <location>
        <begin position="45"/>
        <end position="63"/>
    </location>
</feature>
<keyword evidence="3" id="KW-1185">Reference proteome</keyword>
<keyword evidence="1" id="KW-1133">Transmembrane helix</keyword>
<reference evidence="3" key="1">
    <citation type="submission" date="2017-01" db="EMBL/GenBank/DDBJ databases">
        <authorList>
            <person name="Varghese N."/>
            <person name="Submissions S."/>
        </authorList>
    </citation>
    <scope>NUCLEOTIDE SEQUENCE [LARGE SCALE GENOMIC DNA]</scope>
    <source>
        <strain evidence="3">LP100</strain>
    </source>
</reference>
<accession>A0A1R3XRZ6</accession>
<gene>
    <name evidence="2" type="ORF">SAMN05444128_3682</name>
</gene>